<organism evidence="1 2">
    <name type="scientific">Pararge aegeria aegeria</name>
    <dbReference type="NCBI Taxonomy" id="348720"/>
    <lineage>
        <taxon>Eukaryota</taxon>
        <taxon>Metazoa</taxon>
        <taxon>Ecdysozoa</taxon>
        <taxon>Arthropoda</taxon>
        <taxon>Hexapoda</taxon>
        <taxon>Insecta</taxon>
        <taxon>Pterygota</taxon>
        <taxon>Neoptera</taxon>
        <taxon>Endopterygota</taxon>
        <taxon>Lepidoptera</taxon>
        <taxon>Glossata</taxon>
        <taxon>Ditrysia</taxon>
        <taxon>Papilionoidea</taxon>
        <taxon>Nymphalidae</taxon>
        <taxon>Satyrinae</taxon>
        <taxon>Satyrini</taxon>
        <taxon>Parargina</taxon>
        <taxon>Pararge</taxon>
    </lineage>
</organism>
<name>A0A8S4QB78_9NEOP</name>
<proteinExistence type="predicted"/>
<sequence length="66" mass="7026">GAAVEVDYHGDKYDAVVSGSLVLTGLKADVEMRVNVGIISGISIRSCTIGMRAPRIESTQSRLKSF</sequence>
<feature type="non-terminal residue" evidence="1">
    <location>
        <position position="1"/>
    </location>
</feature>
<dbReference type="AlphaFoldDB" id="A0A8S4QB78"/>
<gene>
    <name evidence="1" type="primary">jg20947</name>
    <name evidence="1" type="ORF">PAEG_LOCUS29</name>
</gene>
<reference evidence="1" key="1">
    <citation type="submission" date="2022-03" db="EMBL/GenBank/DDBJ databases">
        <authorList>
            <person name="Lindestad O."/>
        </authorList>
    </citation>
    <scope>NUCLEOTIDE SEQUENCE</scope>
</reference>
<keyword evidence="2" id="KW-1185">Reference proteome</keyword>
<dbReference type="OrthoDB" id="7339216at2759"/>
<dbReference type="Proteomes" id="UP000838756">
    <property type="component" value="Unassembled WGS sequence"/>
</dbReference>
<evidence type="ECO:0000313" key="2">
    <source>
        <dbReference type="Proteomes" id="UP000838756"/>
    </source>
</evidence>
<dbReference type="EMBL" id="CAKXAJ010000101">
    <property type="protein sequence ID" value="CAH2207407.1"/>
    <property type="molecule type" value="Genomic_DNA"/>
</dbReference>
<protein>
    <submittedName>
        <fullName evidence="1">Jg20947 protein</fullName>
    </submittedName>
</protein>
<accession>A0A8S4QB78</accession>
<evidence type="ECO:0000313" key="1">
    <source>
        <dbReference type="EMBL" id="CAH2207407.1"/>
    </source>
</evidence>
<comment type="caution">
    <text evidence="1">The sequence shown here is derived from an EMBL/GenBank/DDBJ whole genome shotgun (WGS) entry which is preliminary data.</text>
</comment>